<feature type="domain" description="EamA" evidence="7">
    <location>
        <begin position="33"/>
        <end position="168"/>
    </location>
</feature>
<feature type="transmembrane region" description="Helical" evidence="6">
    <location>
        <begin position="124"/>
        <end position="144"/>
    </location>
</feature>
<dbReference type="InterPro" id="IPR000620">
    <property type="entry name" value="EamA_dom"/>
</dbReference>
<feature type="transmembrane region" description="Helical" evidence="6">
    <location>
        <begin position="92"/>
        <end position="112"/>
    </location>
</feature>
<dbReference type="PANTHER" id="PTHR42920">
    <property type="entry name" value="OS03G0707200 PROTEIN-RELATED"/>
    <property type="match status" value="1"/>
</dbReference>
<dbReference type="AlphaFoldDB" id="A0A2C9EHE3"/>
<feature type="transmembrane region" description="Helical" evidence="6">
    <location>
        <begin position="208"/>
        <end position="230"/>
    </location>
</feature>
<dbReference type="InterPro" id="IPR037185">
    <property type="entry name" value="EmrE-like"/>
</dbReference>
<feature type="transmembrane region" description="Helical" evidence="6">
    <location>
        <begin position="236"/>
        <end position="256"/>
    </location>
</feature>
<proteinExistence type="predicted"/>
<evidence type="ECO:0000256" key="3">
    <source>
        <dbReference type="ARBA" id="ARBA00022692"/>
    </source>
</evidence>
<keyword evidence="4 6" id="KW-1133">Transmembrane helix</keyword>
<feature type="transmembrane region" description="Helical" evidence="6">
    <location>
        <begin position="294"/>
        <end position="313"/>
    </location>
</feature>
<dbReference type="InterPro" id="IPR051258">
    <property type="entry name" value="Diverse_Substrate_Transporter"/>
</dbReference>
<keyword evidence="5 6" id="KW-0472">Membrane</keyword>
<dbReference type="HOGENOM" id="CLU_033863_21_2_6"/>
<evidence type="ECO:0000256" key="6">
    <source>
        <dbReference type="SAM" id="Phobius"/>
    </source>
</evidence>
<feature type="domain" description="EamA" evidence="7">
    <location>
        <begin position="177"/>
        <end position="309"/>
    </location>
</feature>
<accession>A0A2C9EHE3</accession>
<keyword evidence="3 6" id="KW-0812">Transmembrane</keyword>
<evidence type="ECO:0000256" key="4">
    <source>
        <dbReference type="ARBA" id="ARBA00022989"/>
    </source>
</evidence>
<dbReference type="GO" id="GO:0005886">
    <property type="term" value="C:plasma membrane"/>
    <property type="evidence" value="ECO:0007669"/>
    <property type="project" value="UniProtKB-SubCell"/>
</dbReference>
<evidence type="ECO:0000256" key="1">
    <source>
        <dbReference type="ARBA" id="ARBA00004651"/>
    </source>
</evidence>
<evidence type="ECO:0000256" key="2">
    <source>
        <dbReference type="ARBA" id="ARBA00022475"/>
    </source>
</evidence>
<dbReference type="eggNOG" id="COG0697">
    <property type="taxonomic scope" value="Bacteria"/>
</dbReference>
<evidence type="ECO:0000259" key="7">
    <source>
        <dbReference type="Pfam" id="PF00892"/>
    </source>
</evidence>
<dbReference type="Pfam" id="PF00892">
    <property type="entry name" value="EamA"/>
    <property type="match status" value="2"/>
</dbReference>
<organism evidence="8 9">
    <name type="scientific">Pseudomonas protegens (strain DSM 19095 / LMG 27888 / CFBP 6595 / CHA0)</name>
    <dbReference type="NCBI Taxonomy" id="1124983"/>
    <lineage>
        <taxon>Bacteria</taxon>
        <taxon>Pseudomonadati</taxon>
        <taxon>Pseudomonadota</taxon>
        <taxon>Gammaproteobacteria</taxon>
        <taxon>Pseudomonadales</taxon>
        <taxon>Pseudomonadaceae</taxon>
        <taxon>Pseudomonas</taxon>
    </lineage>
</organism>
<comment type="subcellular location">
    <subcellularLocation>
        <location evidence="1">Cell membrane</location>
        <topology evidence="1">Multi-pass membrane protein</topology>
    </subcellularLocation>
</comment>
<gene>
    <name evidence="8" type="ORF">PFLCHA0_c12720</name>
</gene>
<protein>
    <submittedName>
        <fullName evidence="8">Putative membrane protein</fullName>
    </submittedName>
</protein>
<evidence type="ECO:0000313" key="9">
    <source>
        <dbReference type="Proteomes" id="UP000013940"/>
    </source>
</evidence>
<dbReference type="EMBL" id="CP003190">
    <property type="protein sequence ID" value="AGL83064.1"/>
    <property type="molecule type" value="Genomic_DNA"/>
</dbReference>
<feature type="transmembrane region" description="Helical" evidence="6">
    <location>
        <begin position="151"/>
        <end position="168"/>
    </location>
</feature>
<dbReference type="PANTHER" id="PTHR42920:SF5">
    <property type="entry name" value="EAMA DOMAIN-CONTAINING PROTEIN"/>
    <property type="match status" value="1"/>
</dbReference>
<reference evidence="9" key="1">
    <citation type="journal article" date="2014" name="Genome Announc.">
        <title>Full-genome sequence of the plant growth-promoting bacterium Pseudomonas protegens CHA0.</title>
        <authorList>
            <person name="Jousset A."/>
            <person name="Schuldes J."/>
            <person name="Keel C."/>
            <person name="Maurhofer M."/>
            <person name="Daniel R."/>
            <person name="Scheu S."/>
            <person name="Thuermer A."/>
        </authorList>
    </citation>
    <scope>NUCLEOTIDE SEQUENCE [LARGE SCALE GENOMIC DNA]</scope>
    <source>
        <strain evidence="9">DSM 19095 / LMG 27888 / CFBP 6595 / CHA0</strain>
    </source>
</reference>
<feature type="transmembrane region" description="Helical" evidence="6">
    <location>
        <begin position="61"/>
        <end position="80"/>
    </location>
</feature>
<keyword evidence="2" id="KW-1003">Cell membrane</keyword>
<feature type="transmembrane region" description="Helical" evidence="6">
    <location>
        <begin position="31"/>
        <end position="49"/>
    </location>
</feature>
<evidence type="ECO:0000256" key="5">
    <source>
        <dbReference type="ARBA" id="ARBA00023136"/>
    </source>
</evidence>
<evidence type="ECO:0000313" key="8">
    <source>
        <dbReference type="EMBL" id="AGL83064.1"/>
    </source>
</evidence>
<sequence length="326" mass="34677">MPSQARVVKREALRHLSWLTNKRAIMRSQALRADVLMLITAVIWGSAFVAQTSGMNHIGPFLYSGLRFALGSLCLLPLVLRKTPTDRQPEPLLNRGLLLGGVLMGLALALGINLQQVGLMFTTVTNAGFITGLYVIVVPLLGLLIGHKTGLGTWLGAVLAVVGMFLLSVSDSFHVASGDWLQLIGAFVWGGHVILVGVFAGRHDPIRLAFLQFATCAVVSLILALCLEPLRWEAIVGAGPAILYGGVVAVGIGYTLQVIAQKDAIASHAAIILSLEAVFAAIAGAWLLDESLQARGYFGCALMLSGMLVAQLWPQKPHSSTTTQRA</sequence>
<name>A0A2C9EHE3_PSEPH</name>
<dbReference type="SUPFAM" id="SSF103481">
    <property type="entry name" value="Multidrug resistance efflux transporter EmrE"/>
    <property type="match status" value="2"/>
</dbReference>
<dbReference type="KEGG" id="pprc:PFLCHA0_c12720"/>
<dbReference type="Proteomes" id="UP000013940">
    <property type="component" value="Chromosome"/>
</dbReference>
<feature type="transmembrane region" description="Helical" evidence="6">
    <location>
        <begin position="268"/>
        <end position="288"/>
    </location>
</feature>
<feature type="transmembrane region" description="Helical" evidence="6">
    <location>
        <begin position="180"/>
        <end position="201"/>
    </location>
</feature>